<sequence length="58" mass="6886">MFRYLRQLIKGKNINETQIINNKSIKEDVSYGNFLSKNPKATKKERQAAIKRFLDKTR</sequence>
<reference evidence="1" key="1">
    <citation type="submission" date="2019-09" db="EMBL/GenBank/DDBJ databases">
        <authorList>
            <person name="Needham M D."/>
        </authorList>
    </citation>
    <scope>NUCLEOTIDE SEQUENCE</scope>
</reference>
<name>A0A5E8CKU7_9ZZZZ</name>
<organism evidence="1">
    <name type="scientific">seawater metagenome</name>
    <dbReference type="NCBI Taxonomy" id="1561972"/>
    <lineage>
        <taxon>unclassified sequences</taxon>
        <taxon>metagenomes</taxon>
        <taxon>ecological metagenomes</taxon>
    </lineage>
</organism>
<evidence type="ECO:0000313" key="1">
    <source>
        <dbReference type="EMBL" id="VVU95374.1"/>
    </source>
</evidence>
<gene>
    <name evidence="1" type="ORF">CPAV1605_1125</name>
</gene>
<dbReference type="AlphaFoldDB" id="A0A5E8CKU7"/>
<proteinExistence type="predicted"/>
<dbReference type="EMBL" id="CABVLZ010000004">
    <property type="protein sequence ID" value="VVU95374.1"/>
    <property type="molecule type" value="Genomic_DNA"/>
</dbReference>
<protein>
    <submittedName>
        <fullName evidence="1">Uncharacterized protein</fullName>
    </submittedName>
</protein>
<accession>A0A5E8CKU7</accession>